<keyword evidence="3" id="KW-1185">Reference proteome</keyword>
<dbReference type="EMBL" id="JARPYR010000002">
    <property type="protein sequence ID" value="MDT2595645.1"/>
    <property type="molecule type" value="Genomic_DNA"/>
</dbReference>
<organism evidence="2 3">
    <name type="scientific">Enterococcus dongliensis</name>
    <dbReference type="NCBI Taxonomy" id="2559925"/>
    <lineage>
        <taxon>Bacteria</taxon>
        <taxon>Bacillati</taxon>
        <taxon>Bacillota</taxon>
        <taxon>Bacilli</taxon>
        <taxon>Lactobacillales</taxon>
        <taxon>Enterococcaceae</taxon>
        <taxon>Enterococcus</taxon>
    </lineage>
</organism>
<evidence type="ECO:0000256" key="1">
    <source>
        <dbReference type="SAM" id="Phobius"/>
    </source>
</evidence>
<evidence type="ECO:0000313" key="2">
    <source>
        <dbReference type="EMBL" id="MDT2595645.1"/>
    </source>
</evidence>
<name>A0ABU3ELB7_9ENTE</name>
<protein>
    <submittedName>
        <fullName evidence="2">Phage holin</fullName>
    </submittedName>
</protein>
<gene>
    <name evidence="2" type="ORF">P7D39_01170</name>
</gene>
<feature type="transmembrane region" description="Helical" evidence="1">
    <location>
        <begin position="12"/>
        <end position="35"/>
    </location>
</feature>
<feature type="transmembrane region" description="Helical" evidence="1">
    <location>
        <begin position="41"/>
        <end position="59"/>
    </location>
</feature>
<dbReference type="Pfam" id="PF16938">
    <property type="entry name" value="Phage_holin_Dp1"/>
    <property type="match status" value="1"/>
</dbReference>
<dbReference type="InterPro" id="IPR031612">
    <property type="entry name" value="Phage_holin_Dp1"/>
</dbReference>
<comment type="caution">
    <text evidence="2">The sequence shown here is derived from an EMBL/GenBank/DDBJ whole genome shotgun (WGS) entry which is preliminary data.</text>
</comment>
<proteinExistence type="predicted"/>
<keyword evidence="1" id="KW-0472">Membrane</keyword>
<keyword evidence="1" id="KW-1133">Transmembrane helix</keyword>
<reference evidence="2 3" key="1">
    <citation type="submission" date="2023-03" db="EMBL/GenBank/DDBJ databases">
        <authorList>
            <person name="Shen W."/>
            <person name="Cai J."/>
        </authorList>
    </citation>
    <scope>NUCLEOTIDE SEQUENCE [LARGE SCALE GENOMIC DNA]</scope>
    <source>
        <strain evidence="2 3">P72-2</strain>
    </source>
</reference>
<keyword evidence="1" id="KW-0812">Transmembrane</keyword>
<evidence type="ECO:0000313" key="3">
    <source>
        <dbReference type="Proteomes" id="UP001256547"/>
    </source>
</evidence>
<accession>A0ABU3ELB7</accession>
<dbReference type="Proteomes" id="UP001256547">
    <property type="component" value="Unassembled WGS sequence"/>
</dbReference>
<sequence>MSPIQNKTFETLKWIALIVIPALATFVGLIGKAINWQYTDIAVIIITGLSTFLGTVLGVSNRTYKKFSTDSQED</sequence>